<feature type="transmembrane region" description="Helical" evidence="1">
    <location>
        <begin position="12"/>
        <end position="39"/>
    </location>
</feature>
<accession>M4F844</accession>
<proteinExistence type="predicted"/>
<organism evidence="3 4">
    <name type="scientific">Brassica campestris</name>
    <name type="common">Field mustard</name>
    <dbReference type="NCBI Taxonomy" id="3711"/>
    <lineage>
        <taxon>Eukaryota</taxon>
        <taxon>Viridiplantae</taxon>
        <taxon>Streptophyta</taxon>
        <taxon>Embryophyta</taxon>
        <taxon>Tracheophyta</taxon>
        <taxon>Spermatophyta</taxon>
        <taxon>Magnoliopsida</taxon>
        <taxon>eudicotyledons</taxon>
        <taxon>Gunneridae</taxon>
        <taxon>Pentapetalae</taxon>
        <taxon>rosids</taxon>
        <taxon>malvids</taxon>
        <taxon>Brassicales</taxon>
        <taxon>Brassicaceae</taxon>
        <taxon>Brassiceae</taxon>
        <taxon>Brassica</taxon>
    </lineage>
</organism>
<dbReference type="InParanoid" id="M4F844"/>
<gene>
    <name evidence="2" type="ORF">BRAA09T36792Z</name>
</gene>
<dbReference type="HOGENOM" id="CLU_1752312_0_0_1"/>
<name>M4F844_BRACM</name>
<reference evidence="2" key="3">
    <citation type="submission" date="2018-11" db="EMBL/GenBank/DDBJ databases">
        <authorList>
            <consortium name="Genoscope - CEA"/>
            <person name="William W."/>
        </authorList>
    </citation>
    <scope>NUCLEOTIDE SEQUENCE</scope>
</reference>
<dbReference type="AlphaFoldDB" id="M4F844"/>
<dbReference type="EnsemblPlants" id="Bra037255.1">
    <property type="protein sequence ID" value="Bra037255.1-P"/>
    <property type="gene ID" value="Bra037255"/>
</dbReference>
<dbReference type="EMBL" id="LR031568">
    <property type="protein sequence ID" value="VDC59181.1"/>
    <property type="molecule type" value="Genomic_DNA"/>
</dbReference>
<evidence type="ECO:0000313" key="3">
    <source>
        <dbReference type="EnsemblPlants" id="Bra037255.1-P"/>
    </source>
</evidence>
<keyword evidence="1" id="KW-0812">Transmembrane</keyword>
<keyword evidence="4" id="KW-1185">Reference proteome</keyword>
<dbReference type="Gramene" id="Bra037255.1">
    <property type="protein sequence ID" value="Bra037255.1-P"/>
    <property type="gene ID" value="Bra037255"/>
</dbReference>
<reference evidence="4" key="1">
    <citation type="journal article" date="2011" name="Nat. Genet.">
        <title>The genome of the mesopolyploid crop species Brassica rapa.</title>
        <authorList>
            <consortium name="Brassica rapa Genome Sequencing Project Consortium"/>
            <person name="Wang X."/>
            <person name="Wang H."/>
            <person name="Wang J."/>
            <person name="Sun R."/>
            <person name="Wu J."/>
            <person name="Liu S."/>
            <person name="Bai Y."/>
            <person name="Mun J.H."/>
            <person name="Bancroft I."/>
            <person name="Cheng F."/>
            <person name="Huang S."/>
            <person name="Li X."/>
            <person name="Hua W."/>
            <person name="Wang J."/>
            <person name="Wang X."/>
            <person name="Freeling M."/>
            <person name="Pires J.C."/>
            <person name="Paterson A.H."/>
            <person name="Chalhoub B."/>
            <person name="Wang B."/>
            <person name="Hayward A."/>
            <person name="Sharpe A.G."/>
            <person name="Park B.S."/>
            <person name="Weisshaar B."/>
            <person name="Liu B."/>
            <person name="Li B."/>
            <person name="Liu B."/>
            <person name="Tong C."/>
            <person name="Song C."/>
            <person name="Duran C."/>
            <person name="Peng C."/>
            <person name="Geng C."/>
            <person name="Koh C."/>
            <person name="Lin C."/>
            <person name="Edwards D."/>
            <person name="Mu D."/>
            <person name="Shen D."/>
            <person name="Soumpourou E."/>
            <person name="Li F."/>
            <person name="Fraser F."/>
            <person name="Conant G."/>
            <person name="Lassalle G."/>
            <person name="King G.J."/>
            <person name="Bonnema G."/>
            <person name="Tang H."/>
            <person name="Wang H."/>
            <person name="Belcram H."/>
            <person name="Zhou H."/>
            <person name="Hirakawa H."/>
            <person name="Abe H."/>
            <person name="Guo H."/>
            <person name="Wang H."/>
            <person name="Jin H."/>
            <person name="Parkin I.A."/>
            <person name="Batley J."/>
            <person name="Kim J.S."/>
            <person name="Just J."/>
            <person name="Li J."/>
            <person name="Xu J."/>
            <person name="Deng J."/>
            <person name="Kim J.A."/>
            <person name="Li J."/>
            <person name="Yu J."/>
            <person name="Meng J."/>
            <person name="Wang J."/>
            <person name="Min J."/>
            <person name="Poulain J."/>
            <person name="Wang J."/>
            <person name="Hatakeyama K."/>
            <person name="Wu K."/>
            <person name="Wang L."/>
            <person name="Fang L."/>
            <person name="Trick M."/>
            <person name="Links M.G."/>
            <person name="Zhao M."/>
            <person name="Jin M."/>
            <person name="Ramchiary N."/>
            <person name="Drou N."/>
            <person name="Berkman P.J."/>
            <person name="Cai Q."/>
            <person name="Huang Q."/>
            <person name="Li R."/>
            <person name="Tabata S."/>
            <person name="Cheng S."/>
            <person name="Zhang S."/>
            <person name="Zhang S."/>
            <person name="Huang S."/>
            <person name="Sato S."/>
            <person name="Sun S."/>
            <person name="Kwon S.J."/>
            <person name="Choi S.R."/>
            <person name="Lee T.H."/>
            <person name="Fan W."/>
            <person name="Zhao X."/>
            <person name="Tan X."/>
            <person name="Xu X."/>
            <person name="Wang Y."/>
            <person name="Qiu Y."/>
            <person name="Yin Y."/>
            <person name="Li Y."/>
            <person name="Du Y."/>
            <person name="Liao Y."/>
            <person name="Lim Y."/>
            <person name="Narusaka Y."/>
            <person name="Wang Y."/>
            <person name="Wang Z."/>
            <person name="Li Z."/>
            <person name="Wang Z."/>
            <person name="Xiong Z."/>
            <person name="Zhang Z."/>
        </authorList>
    </citation>
    <scope>NUCLEOTIDE SEQUENCE [LARGE SCALE GENOMIC DNA]</scope>
    <source>
        <strain evidence="4">cv. Chiifu-401-42</strain>
    </source>
</reference>
<dbReference type="Proteomes" id="UP000011750">
    <property type="component" value="Chromosome A09"/>
</dbReference>
<reference evidence="3" key="4">
    <citation type="submission" date="2023-03" db="UniProtKB">
        <authorList>
            <consortium name="EnsemblPlants"/>
        </authorList>
    </citation>
    <scope>IDENTIFICATION</scope>
    <source>
        <strain evidence="3">cv. Chiifu-401-42</strain>
    </source>
</reference>
<keyword evidence="1" id="KW-0472">Membrane</keyword>
<evidence type="ECO:0000313" key="2">
    <source>
        <dbReference type="EMBL" id="VDC59181.1"/>
    </source>
</evidence>
<protein>
    <submittedName>
        <fullName evidence="2 3">Uncharacterized protein</fullName>
    </submittedName>
</protein>
<accession>A0A3P5YE46</accession>
<keyword evidence="1" id="KW-1133">Transmembrane helix</keyword>
<evidence type="ECO:0000256" key="1">
    <source>
        <dbReference type="SAM" id="Phobius"/>
    </source>
</evidence>
<reference evidence="4" key="2">
    <citation type="journal article" date="2018" name="Hortic Res">
        <title>Improved Brassica rapa reference genome by single-molecule sequencing and chromosome conformation capture technologies.</title>
        <authorList>
            <person name="Zhang L."/>
            <person name="Cai X."/>
            <person name="Wu J."/>
            <person name="Liu M."/>
            <person name="Grob S."/>
            <person name="Cheng F."/>
            <person name="Liang J."/>
            <person name="Cai C."/>
            <person name="Liu Z."/>
            <person name="Liu B."/>
            <person name="Wang F."/>
            <person name="Li S."/>
            <person name="Liu F."/>
            <person name="Li X."/>
            <person name="Cheng L."/>
            <person name="Yang W."/>
            <person name="Li M.H."/>
            <person name="Grossniklaus U."/>
            <person name="Zheng H."/>
            <person name="Wang X."/>
        </authorList>
    </citation>
    <scope>NUCLEOTIDE SEQUENCE [LARGE SCALE GENOMIC DNA]</scope>
    <source>
        <strain evidence="4">cv. Chiifu-401-42</strain>
    </source>
</reference>
<evidence type="ECO:0000313" key="4">
    <source>
        <dbReference type="Proteomes" id="UP000011750"/>
    </source>
</evidence>
<sequence>MNPDTSTGPVPAPVLIFGGFVTISSGSIPAPSLISGVLLRSTLFTTRRVLDETGNEEVVVSCTKSEKLELSVVQKKKLELSIKAAEYPYAVRRQFCGLRNHQKPREIVSLPHRTEHDKTHLFKWTDESLVEEIEEFHEVVDNLKRDVSG</sequence>